<dbReference type="Proteomes" id="UP000198552">
    <property type="component" value="Unassembled WGS sequence"/>
</dbReference>
<keyword evidence="2" id="KW-1185">Reference proteome</keyword>
<sequence>MVIASCAVYERMIKSQILAIKERKVLSKNLTFAISIMAASFPVLAQQANKAKHMKKTDSPIVATQSQTAEAPFAPIYFDSNTPVSAYLNNRPGKIYRWLEGQISSVPNKPDQFSTAEEKRIYEADIAERMAGVGHIPMIFNCQKKYNSDAQSYEINFRSSSIRNTYDVKTIDAKALNVKNIILGSENMTRDSYMAQNAYGAETRVHKMTADVYSISFPFKDSPTSIIDDGGVPVREKNLPYLIDKKLYRFNIPMQSSDARAKDKHITCMVVFSIAPPYILKYTEHKFPTRDDASEDIFKYHSFYGAIEKIAVFDALDEKIIAEADR</sequence>
<name>A0A1G9S707_9BURK</name>
<evidence type="ECO:0000313" key="1">
    <source>
        <dbReference type="EMBL" id="SDM31067.1"/>
    </source>
</evidence>
<organism evidence="1 2">
    <name type="scientific">Oryzisolibacter propanilivorax</name>
    <dbReference type="NCBI Taxonomy" id="1527607"/>
    <lineage>
        <taxon>Bacteria</taxon>
        <taxon>Pseudomonadati</taxon>
        <taxon>Pseudomonadota</taxon>
        <taxon>Betaproteobacteria</taxon>
        <taxon>Burkholderiales</taxon>
        <taxon>Comamonadaceae</taxon>
        <taxon>Oryzisolibacter</taxon>
    </lineage>
</organism>
<gene>
    <name evidence="1" type="ORF">SAMN05428957_104139</name>
</gene>
<evidence type="ECO:0000313" key="2">
    <source>
        <dbReference type="Proteomes" id="UP000198552"/>
    </source>
</evidence>
<proteinExistence type="predicted"/>
<accession>A0A1G9S707</accession>
<reference evidence="2" key="1">
    <citation type="submission" date="2016-10" db="EMBL/GenBank/DDBJ databases">
        <authorList>
            <person name="Varghese N."/>
            <person name="Submissions S."/>
        </authorList>
    </citation>
    <scope>NUCLEOTIDE SEQUENCE [LARGE SCALE GENOMIC DNA]</scope>
    <source>
        <strain evidence="2">EPL6</strain>
    </source>
</reference>
<dbReference type="EMBL" id="FNHP01000004">
    <property type="protein sequence ID" value="SDM31067.1"/>
    <property type="molecule type" value="Genomic_DNA"/>
</dbReference>
<protein>
    <submittedName>
        <fullName evidence="1">Uncharacterized protein</fullName>
    </submittedName>
</protein>
<dbReference type="AlphaFoldDB" id="A0A1G9S707"/>